<evidence type="ECO:0000259" key="1">
    <source>
        <dbReference type="Pfam" id="PF23859"/>
    </source>
</evidence>
<keyword evidence="2" id="KW-0614">Plasmid</keyword>
<feature type="domain" description="DeoxyPurine in DNA protein A" evidence="1">
    <location>
        <begin position="70"/>
        <end position="306"/>
    </location>
</feature>
<dbReference type="Gene3D" id="3.20.20.105">
    <property type="entry name" value="Queuine tRNA-ribosyltransferase-like"/>
    <property type="match status" value="1"/>
</dbReference>
<reference evidence="2 3" key="1">
    <citation type="journal article" date="2020" name="Genes (Basel)">
        <title>Genomic Comparison of Insect Gut Symbionts from Divergent Burkholderia Subclades.</title>
        <authorList>
            <person name="Takeshita K."/>
            <person name="Kikuchi Y."/>
        </authorList>
    </citation>
    <scope>NUCLEOTIDE SEQUENCE [LARGE SCALE GENOMIC DNA]</scope>
    <source>
        <strain evidence="2 3">PGU16</strain>
        <plasmid evidence="2 3">PPGU16_p2</plasmid>
    </source>
</reference>
<keyword evidence="3" id="KW-1185">Reference proteome</keyword>
<dbReference type="Pfam" id="PF23859">
    <property type="entry name" value="DpdA"/>
    <property type="match status" value="1"/>
</dbReference>
<dbReference type="SUPFAM" id="SSF51713">
    <property type="entry name" value="tRNA-guanine transglycosylase"/>
    <property type="match status" value="1"/>
</dbReference>
<dbReference type="AlphaFoldDB" id="A0A7I8C2K4"/>
<accession>A0A7I8C2K4</accession>
<geneLocation type="plasmid" evidence="2 3">
    <name>PPGU16_p2</name>
</geneLocation>
<dbReference type="Proteomes" id="UP000510888">
    <property type="component" value="Plasmid PPGU16_p2"/>
</dbReference>
<organism evidence="2 3">
    <name type="scientific">Paraburkholderia largidicola</name>
    <dbReference type="NCBI Taxonomy" id="3014751"/>
    <lineage>
        <taxon>Bacteria</taxon>
        <taxon>Pseudomonadati</taxon>
        <taxon>Pseudomonadota</taxon>
        <taxon>Betaproteobacteria</taxon>
        <taxon>Burkholderiales</taxon>
        <taxon>Burkholderiaceae</taxon>
        <taxon>Paraburkholderia</taxon>
    </lineage>
</organism>
<gene>
    <name evidence="2" type="ORF">PPGU16_83310</name>
</gene>
<dbReference type="EMBL" id="AP023177">
    <property type="protein sequence ID" value="BCF95264.1"/>
    <property type="molecule type" value="Genomic_DNA"/>
</dbReference>
<evidence type="ECO:0000313" key="2">
    <source>
        <dbReference type="EMBL" id="BCF95264.1"/>
    </source>
</evidence>
<dbReference type="RefSeq" id="WP_243460792.1">
    <property type="nucleotide sequence ID" value="NZ_AP023177.1"/>
</dbReference>
<evidence type="ECO:0000313" key="3">
    <source>
        <dbReference type="Proteomes" id="UP000510888"/>
    </source>
</evidence>
<sequence length="325" mass="36076">MQIKWERGRMPMSQLNAHVDDGLVIRGGIPHSGGKLAFHAFNEGFAAMVSASAFWNPKRGRFRIPEATDLTEIDFALDSAGFTAMKLFQSKGRQPGIAGVYPWTMEQFVELASFSGAAWVAQPDLCCEPELAVDQQAIDYRVNATATLLEGMLRVVYAWQDQLARTLSANAVQNMVRIPVPVAQGWSVDDYRRSIDLMMQVWERWMPWIAPPALIGLGSVCRRHLTDPHHGLFAILEGLEGHLPPGTRCHLFGVKGQALDRVKMYDWVASVDSMAADFAARVKARKAGVSNTIAHRIAEVDRWMESAIRRVAPAAGDQFRLSFVA</sequence>
<dbReference type="GO" id="GO:0006400">
    <property type="term" value="P:tRNA modification"/>
    <property type="evidence" value="ECO:0007669"/>
    <property type="project" value="InterPro"/>
</dbReference>
<dbReference type="InterPro" id="IPR036511">
    <property type="entry name" value="TGT-like_sf"/>
</dbReference>
<dbReference type="InterPro" id="IPR055645">
    <property type="entry name" value="DpdA"/>
</dbReference>
<dbReference type="KEGG" id="plad:PPGU16_83310"/>
<name>A0A7I8C2K4_9BURK</name>
<proteinExistence type="predicted"/>
<protein>
    <recommendedName>
        <fullName evidence="1">DeoxyPurine in DNA protein A domain-containing protein</fullName>
    </recommendedName>
</protein>